<dbReference type="InterPro" id="IPR053973">
    <property type="entry name" value="ERMP1-like_C"/>
</dbReference>
<evidence type="ECO:0000256" key="1">
    <source>
        <dbReference type="ARBA" id="ARBA00010918"/>
    </source>
</evidence>
<proteinExistence type="inferred from homology"/>
<accession>A0A914YH82</accession>
<evidence type="ECO:0000313" key="3">
    <source>
        <dbReference type="Proteomes" id="UP000887577"/>
    </source>
</evidence>
<protein>
    <recommendedName>
        <fullName evidence="2">Endoplasmic reticulum metallopeptidase 1-like C-terminal domain-containing protein</fullName>
    </recommendedName>
</protein>
<evidence type="ECO:0000259" key="2">
    <source>
        <dbReference type="Pfam" id="PF22248"/>
    </source>
</evidence>
<feature type="domain" description="Endoplasmic reticulum metallopeptidase 1-like C-terminal" evidence="2">
    <location>
        <begin position="16"/>
        <end position="127"/>
    </location>
</feature>
<evidence type="ECO:0000313" key="4">
    <source>
        <dbReference type="WBParaSite" id="PSU_v2.g18148.t1"/>
    </source>
</evidence>
<dbReference type="AlphaFoldDB" id="A0A914YH82"/>
<reference evidence="4" key="1">
    <citation type="submission" date="2022-11" db="UniProtKB">
        <authorList>
            <consortium name="WormBaseParasite"/>
        </authorList>
    </citation>
    <scope>IDENTIFICATION</scope>
</reference>
<comment type="similarity">
    <text evidence="1">Belongs to the peptidase M28 family.</text>
</comment>
<dbReference type="Pfam" id="PF22248">
    <property type="entry name" value="ERMP1_C"/>
    <property type="match status" value="1"/>
</dbReference>
<dbReference type="WBParaSite" id="PSU_v2.g18148.t1">
    <property type="protein sequence ID" value="PSU_v2.g18148.t1"/>
    <property type="gene ID" value="PSU_v2.g18148"/>
</dbReference>
<sequence>MIRAKRIEDDSLDFYEAKIELKSKVLDNHGRLRYEFLFKGSDQMSVIYEHPETAKSIGWRLINSPSKEFVSNSSFIFLSCGGENCGEWNIEIIFENMEKSESIEVMVSSHTLHGPKMYSNTLKKMHENIRKNREKGDWKWAMTASSWTVDLLKQSF</sequence>
<dbReference type="Proteomes" id="UP000887577">
    <property type="component" value="Unplaced"/>
</dbReference>
<name>A0A914YH82_9BILA</name>
<organism evidence="3 4">
    <name type="scientific">Panagrolaimus superbus</name>
    <dbReference type="NCBI Taxonomy" id="310955"/>
    <lineage>
        <taxon>Eukaryota</taxon>
        <taxon>Metazoa</taxon>
        <taxon>Ecdysozoa</taxon>
        <taxon>Nematoda</taxon>
        <taxon>Chromadorea</taxon>
        <taxon>Rhabditida</taxon>
        <taxon>Tylenchina</taxon>
        <taxon>Panagrolaimomorpha</taxon>
        <taxon>Panagrolaimoidea</taxon>
        <taxon>Panagrolaimidae</taxon>
        <taxon>Panagrolaimus</taxon>
    </lineage>
</organism>
<keyword evidence="3" id="KW-1185">Reference proteome</keyword>